<evidence type="ECO:0008006" key="4">
    <source>
        <dbReference type="Google" id="ProtNLM"/>
    </source>
</evidence>
<reference evidence="2 3" key="1">
    <citation type="submission" date="2016-03" db="EMBL/GenBank/DDBJ databases">
        <title>Shallow-sea hydrothermal system.</title>
        <authorList>
            <person name="Tang K."/>
        </authorList>
    </citation>
    <scope>NUCLEOTIDE SEQUENCE [LARGE SCALE GENOMIC DNA]</scope>
    <source>
        <strain evidence="2 3">JLT9</strain>
    </source>
</reference>
<organism evidence="2 3">
    <name type="scientific">Serinicoccus hydrothermalis</name>
    <dbReference type="NCBI Taxonomy" id="1758689"/>
    <lineage>
        <taxon>Bacteria</taxon>
        <taxon>Bacillati</taxon>
        <taxon>Actinomycetota</taxon>
        <taxon>Actinomycetes</taxon>
        <taxon>Micrococcales</taxon>
        <taxon>Ornithinimicrobiaceae</taxon>
        <taxon>Serinicoccus</taxon>
    </lineage>
</organism>
<dbReference type="STRING" id="1758689.SGUI_1011"/>
<protein>
    <recommendedName>
        <fullName evidence="4">3-hydroxyacyl-CoA dehydrogenase</fullName>
    </recommendedName>
</protein>
<feature type="region of interest" description="Disordered" evidence="1">
    <location>
        <begin position="1"/>
        <end position="32"/>
    </location>
</feature>
<dbReference type="EMBL" id="CP014989">
    <property type="protein sequence ID" value="ANS78407.1"/>
    <property type="molecule type" value="Genomic_DNA"/>
</dbReference>
<dbReference type="RefSeq" id="WP_083190513.1">
    <property type="nucleotide sequence ID" value="NZ_CP014989.1"/>
</dbReference>
<dbReference type="OrthoDB" id="3266345at2"/>
<sequence length="174" mass="19035">MSRAGDVPGVLHLTPVVAPEPEAEGSDWRRGRADGVVPEDYVQGSLAVDFRQDAYDSFFGPQATSTAELPEAGPWADRMLRAVLEVCAGSRPVEQLSRWMSGDVRDRVARRAQLARRRTVRHRPPRVRALLTCHPADGVCELSAVVVLDGRVRALAVRMSGVDGRWVITALELG</sequence>
<name>A0A1B1NAE6_9MICO</name>
<evidence type="ECO:0000313" key="2">
    <source>
        <dbReference type="EMBL" id="ANS78407.1"/>
    </source>
</evidence>
<dbReference type="Pfam" id="PF20060">
    <property type="entry name" value="DUF6459"/>
    <property type="match status" value="1"/>
</dbReference>
<evidence type="ECO:0000256" key="1">
    <source>
        <dbReference type="SAM" id="MobiDB-lite"/>
    </source>
</evidence>
<dbReference type="InterPro" id="IPR045596">
    <property type="entry name" value="DUF6459"/>
</dbReference>
<gene>
    <name evidence="2" type="ORF">SGUI_1011</name>
</gene>
<proteinExistence type="predicted"/>
<dbReference type="Proteomes" id="UP000092482">
    <property type="component" value="Chromosome"/>
</dbReference>
<dbReference type="KEGG" id="serj:SGUI_1011"/>
<accession>A0A1B1NAE6</accession>
<keyword evidence="3" id="KW-1185">Reference proteome</keyword>
<dbReference type="AlphaFoldDB" id="A0A1B1NAE6"/>
<evidence type="ECO:0000313" key="3">
    <source>
        <dbReference type="Proteomes" id="UP000092482"/>
    </source>
</evidence>